<name>A0A0F9EU37_9ZZZZ</name>
<dbReference type="GO" id="GO:0003677">
    <property type="term" value="F:DNA binding"/>
    <property type="evidence" value="ECO:0007669"/>
    <property type="project" value="InterPro"/>
</dbReference>
<organism evidence="4">
    <name type="scientific">marine sediment metagenome</name>
    <dbReference type="NCBI Taxonomy" id="412755"/>
    <lineage>
        <taxon>unclassified sequences</taxon>
        <taxon>metagenomes</taxon>
        <taxon>ecological metagenomes</taxon>
    </lineage>
</organism>
<evidence type="ECO:0000259" key="3">
    <source>
        <dbReference type="Pfam" id="PF01555"/>
    </source>
</evidence>
<dbReference type="EMBL" id="LAZR01033302">
    <property type="protein sequence ID" value="KKL48495.1"/>
    <property type="molecule type" value="Genomic_DNA"/>
</dbReference>
<feature type="domain" description="DNA methylase N-4/N-6" evidence="3">
    <location>
        <begin position="49"/>
        <end position="151"/>
    </location>
</feature>
<accession>A0A0F9EU37</accession>
<gene>
    <name evidence="4" type="ORF">LCGC14_2324910</name>
</gene>
<sequence length="162" mass="18021">PKSYVRKSNVSNKNVYGEYLGDQAGTSQENYGDSGGPSRFFYSGKASRSEKDKGCERFFWARKDGDMLLISQKEWALLPKKERARGNIHPSVKPLELIRYLENLFKPPDTVKSRLLVPFSGSGSEVIAAMQAGWSEVTGIEIDEKYCVIAEARIAGTVGMFS</sequence>
<proteinExistence type="predicted"/>
<keyword evidence="2" id="KW-0808">Transferase</keyword>
<dbReference type="AlphaFoldDB" id="A0A0F9EU37"/>
<dbReference type="GO" id="GO:0032259">
    <property type="term" value="P:methylation"/>
    <property type="evidence" value="ECO:0007669"/>
    <property type="project" value="UniProtKB-KW"/>
</dbReference>
<comment type="caution">
    <text evidence="4">The sequence shown here is derived from an EMBL/GenBank/DDBJ whole genome shotgun (WGS) entry which is preliminary data.</text>
</comment>
<dbReference type="Gene3D" id="3.40.50.150">
    <property type="entry name" value="Vaccinia Virus protein VP39"/>
    <property type="match status" value="1"/>
</dbReference>
<evidence type="ECO:0000256" key="2">
    <source>
        <dbReference type="ARBA" id="ARBA00022679"/>
    </source>
</evidence>
<dbReference type="GO" id="GO:0008170">
    <property type="term" value="F:N-methyltransferase activity"/>
    <property type="evidence" value="ECO:0007669"/>
    <property type="project" value="InterPro"/>
</dbReference>
<reference evidence="4" key="1">
    <citation type="journal article" date="2015" name="Nature">
        <title>Complex archaea that bridge the gap between prokaryotes and eukaryotes.</title>
        <authorList>
            <person name="Spang A."/>
            <person name="Saw J.H."/>
            <person name="Jorgensen S.L."/>
            <person name="Zaremba-Niedzwiedzka K."/>
            <person name="Martijn J."/>
            <person name="Lind A.E."/>
            <person name="van Eijk R."/>
            <person name="Schleper C."/>
            <person name="Guy L."/>
            <person name="Ettema T.J."/>
        </authorList>
    </citation>
    <scope>NUCLEOTIDE SEQUENCE</scope>
</reference>
<dbReference type="InterPro" id="IPR001091">
    <property type="entry name" value="RM_Methyltransferase"/>
</dbReference>
<feature type="non-terminal residue" evidence="4">
    <location>
        <position position="1"/>
    </location>
</feature>
<keyword evidence="1" id="KW-0489">Methyltransferase</keyword>
<dbReference type="Pfam" id="PF01555">
    <property type="entry name" value="N6_N4_Mtase"/>
    <property type="match status" value="1"/>
</dbReference>
<evidence type="ECO:0000313" key="4">
    <source>
        <dbReference type="EMBL" id="KKL48495.1"/>
    </source>
</evidence>
<dbReference type="InterPro" id="IPR029063">
    <property type="entry name" value="SAM-dependent_MTases_sf"/>
</dbReference>
<evidence type="ECO:0000256" key="1">
    <source>
        <dbReference type="ARBA" id="ARBA00022603"/>
    </source>
</evidence>
<dbReference type="PRINTS" id="PR00508">
    <property type="entry name" value="S21N4MTFRASE"/>
</dbReference>
<protein>
    <recommendedName>
        <fullName evidence="3">DNA methylase N-4/N-6 domain-containing protein</fullName>
    </recommendedName>
</protein>
<dbReference type="SUPFAM" id="SSF53335">
    <property type="entry name" value="S-adenosyl-L-methionine-dependent methyltransferases"/>
    <property type="match status" value="1"/>
</dbReference>
<dbReference type="InterPro" id="IPR002941">
    <property type="entry name" value="DNA_methylase_N4/N6"/>
</dbReference>